<dbReference type="PANTHER" id="PTHR43133:SF60">
    <property type="entry name" value="RNA POLYMERASE SIGMA FACTOR SIGV"/>
    <property type="match status" value="1"/>
</dbReference>
<dbReference type="InterPro" id="IPR013325">
    <property type="entry name" value="RNA_pol_sigma_r2"/>
</dbReference>
<proteinExistence type="inferred from homology"/>
<reference evidence="7" key="1">
    <citation type="submission" date="2017-04" db="EMBL/GenBank/DDBJ databases">
        <authorList>
            <person name="Varghese N."/>
            <person name="Submissions S."/>
        </authorList>
    </citation>
    <scope>NUCLEOTIDE SEQUENCE [LARGE SCALE GENOMIC DNA]</scope>
    <source>
        <strain evidence="7">DSM 9293</strain>
    </source>
</reference>
<dbReference type="Gene3D" id="1.10.10.10">
    <property type="entry name" value="Winged helix-like DNA-binding domain superfamily/Winged helix DNA-binding domain"/>
    <property type="match status" value="1"/>
</dbReference>
<keyword evidence="3" id="KW-0731">Sigma factor</keyword>
<keyword evidence="4" id="KW-0804">Transcription</keyword>
<name>A0A1W1WI96_SULTA</name>
<dbReference type="SUPFAM" id="SSF88659">
    <property type="entry name" value="Sigma3 and sigma4 domains of RNA polymerase sigma factors"/>
    <property type="match status" value="1"/>
</dbReference>
<dbReference type="InterPro" id="IPR039425">
    <property type="entry name" value="RNA_pol_sigma-70-like"/>
</dbReference>
<evidence type="ECO:0000313" key="6">
    <source>
        <dbReference type="EMBL" id="SMC05869.1"/>
    </source>
</evidence>
<comment type="similarity">
    <text evidence="1">Belongs to the sigma-70 factor family. ECF subfamily.</text>
</comment>
<dbReference type="SUPFAM" id="SSF88946">
    <property type="entry name" value="Sigma2 domain of RNA polymerase sigma factors"/>
    <property type="match status" value="1"/>
</dbReference>
<organism evidence="6 7">
    <name type="scientific">Sulfobacillus thermosulfidooxidans (strain DSM 9293 / VKM B-1269 / AT-1)</name>
    <dbReference type="NCBI Taxonomy" id="929705"/>
    <lineage>
        <taxon>Bacteria</taxon>
        <taxon>Bacillati</taxon>
        <taxon>Bacillota</taxon>
        <taxon>Clostridia</taxon>
        <taxon>Eubacteriales</taxon>
        <taxon>Clostridiales Family XVII. Incertae Sedis</taxon>
        <taxon>Sulfobacillus</taxon>
    </lineage>
</organism>
<dbReference type="Pfam" id="PF04545">
    <property type="entry name" value="Sigma70_r4"/>
    <property type="match status" value="1"/>
</dbReference>
<dbReference type="InterPro" id="IPR014284">
    <property type="entry name" value="RNA_pol_sigma-70_dom"/>
</dbReference>
<dbReference type="NCBIfam" id="TIGR02937">
    <property type="entry name" value="sigma70-ECF"/>
    <property type="match status" value="1"/>
</dbReference>
<dbReference type="InterPro" id="IPR013324">
    <property type="entry name" value="RNA_pol_sigma_r3/r4-like"/>
</dbReference>
<sequence length="362" mass="42291">MDDWDEWCTAIDSSIRRYCQNRVPEQDVEDVVQEIWLKFFDRPREHVNAIWVQGNHGYVMGIAKHVVADYWRRQKSVDIVADRPAFSSGHDVVEDKEFEQEIRLLIKQLPKTLQGIIQDRLFVEATLEDLARVYHLPVGTVKSRLHQARHLLQRRLLALPHDDGPLLFPDPYRIVLGREKALWQWLKAGEFDIRMTWTVRVEPLGSIWLDVHVAMTQMRSLSPLSMRWTDLGWPRRLVSNTALRRFVSTDGSIHRGYQLSDVTHPTHINLSFFLSPQKARRLHMLSITRSGFHVAFETIPVSSPPSHLRMTSKMALVLPARWHVKTPARQPEQHLVVNDRQYLLYQMADPAKLFRMACDTHI</sequence>
<keyword evidence="7" id="KW-1185">Reference proteome</keyword>
<evidence type="ECO:0000256" key="2">
    <source>
        <dbReference type="ARBA" id="ARBA00023015"/>
    </source>
</evidence>
<dbReference type="Proteomes" id="UP000192660">
    <property type="component" value="Unassembled WGS sequence"/>
</dbReference>
<dbReference type="InterPro" id="IPR036388">
    <property type="entry name" value="WH-like_DNA-bd_sf"/>
</dbReference>
<dbReference type="AlphaFoldDB" id="A0A1W1WI96"/>
<dbReference type="PANTHER" id="PTHR43133">
    <property type="entry name" value="RNA POLYMERASE ECF-TYPE SIGMA FACTO"/>
    <property type="match status" value="1"/>
</dbReference>
<evidence type="ECO:0000256" key="1">
    <source>
        <dbReference type="ARBA" id="ARBA00010641"/>
    </source>
</evidence>
<dbReference type="InterPro" id="IPR007630">
    <property type="entry name" value="RNA_pol_sigma70_r4"/>
</dbReference>
<gene>
    <name evidence="6" type="ORF">SAMN00768000_2502</name>
</gene>
<feature type="domain" description="RNA polymerase sigma-70 region 4" evidence="5">
    <location>
        <begin position="106"/>
        <end position="153"/>
    </location>
</feature>
<evidence type="ECO:0000313" key="7">
    <source>
        <dbReference type="Proteomes" id="UP000192660"/>
    </source>
</evidence>
<evidence type="ECO:0000256" key="3">
    <source>
        <dbReference type="ARBA" id="ARBA00023082"/>
    </source>
</evidence>
<dbReference type="GO" id="GO:0006352">
    <property type="term" value="P:DNA-templated transcription initiation"/>
    <property type="evidence" value="ECO:0007669"/>
    <property type="project" value="InterPro"/>
</dbReference>
<accession>A0A1W1WI96</accession>
<dbReference type="EMBL" id="FWWY01000001">
    <property type="protein sequence ID" value="SMC05869.1"/>
    <property type="molecule type" value="Genomic_DNA"/>
</dbReference>
<dbReference type="RefSeq" id="WP_020373667.1">
    <property type="nucleotide sequence ID" value="NZ_FWWY01000001.1"/>
</dbReference>
<protein>
    <submittedName>
        <fullName evidence="6">RNA polymerase sigma factor, sigma-70 family</fullName>
    </submittedName>
</protein>
<evidence type="ECO:0000259" key="5">
    <source>
        <dbReference type="Pfam" id="PF04545"/>
    </source>
</evidence>
<dbReference type="GO" id="GO:0016987">
    <property type="term" value="F:sigma factor activity"/>
    <property type="evidence" value="ECO:0007669"/>
    <property type="project" value="UniProtKB-KW"/>
</dbReference>
<evidence type="ECO:0000256" key="4">
    <source>
        <dbReference type="ARBA" id="ARBA00023163"/>
    </source>
</evidence>
<dbReference type="Gene3D" id="1.10.1740.10">
    <property type="match status" value="1"/>
</dbReference>
<keyword evidence="2" id="KW-0805">Transcription regulation</keyword>